<dbReference type="Proteomes" id="UP000634136">
    <property type="component" value="Unassembled WGS sequence"/>
</dbReference>
<gene>
    <name evidence="1" type="ORF">G2W53_032880</name>
</gene>
<organism evidence="1 2">
    <name type="scientific">Senna tora</name>
    <dbReference type="NCBI Taxonomy" id="362788"/>
    <lineage>
        <taxon>Eukaryota</taxon>
        <taxon>Viridiplantae</taxon>
        <taxon>Streptophyta</taxon>
        <taxon>Embryophyta</taxon>
        <taxon>Tracheophyta</taxon>
        <taxon>Spermatophyta</taxon>
        <taxon>Magnoliopsida</taxon>
        <taxon>eudicotyledons</taxon>
        <taxon>Gunneridae</taxon>
        <taxon>Pentapetalae</taxon>
        <taxon>rosids</taxon>
        <taxon>fabids</taxon>
        <taxon>Fabales</taxon>
        <taxon>Fabaceae</taxon>
        <taxon>Caesalpinioideae</taxon>
        <taxon>Cassia clade</taxon>
        <taxon>Senna</taxon>
    </lineage>
</organism>
<dbReference type="EMBL" id="JAAIUW010000010">
    <property type="protein sequence ID" value="KAF7811904.1"/>
    <property type="molecule type" value="Genomic_DNA"/>
</dbReference>
<protein>
    <submittedName>
        <fullName evidence="1">Uncharacterized protein</fullName>
    </submittedName>
</protein>
<evidence type="ECO:0000313" key="1">
    <source>
        <dbReference type="EMBL" id="KAF7811904.1"/>
    </source>
</evidence>
<name>A0A834T8K3_9FABA</name>
<evidence type="ECO:0000313" key="2">
    <source>
        <dbReference type="Proteomes" id="UP000634136"/>
    </source>
</evidence>
<dbReference type="OrthoDB" id="1431587at2759"/>
<proteinExistence type="predicted"/>
<dbReference type="AlphaFoldDB" id="A0A834T8K3"/>
<accession>A0A834T8K3</accession>
<keyword evidence="2" id="KW-1185">Reference proteome</keyword>
<reference evidence="1" key="1">
    <citation type="submission" date="2020-09" db="EMBL/GenBank/DDBJ databases">
        <title>Genome-Enabled Discovery of Anthraquinone Biosynthesis in Senna tora.</title>
        <authorList>
            <person name="Kang S.-H."/>
            <person name="Pandey R.P."/>
            <person name="Lee C.-M."/>
            <person name="Sim J.-S."/>
            <person name="Jeong J.-T."/>
            <person name="Choi B.-S."/>
            <person name="Jung M."/>
            <person name="Ginzburg D."/>
            <person name="Zhao K."/>
            <person name="Won S.Y."/>
            <person name="Oh T.-J."/>
            <person name="Yu Y."/>
            <person name="Kim N.-H."/>
            <person name="Lee O.R."/>
            <person name="Lee T.-H."/>
            <person name="Bashyal P."/>
            <person name="Kim T.-S."/>
            <person name="Lee W.-H."/>
            <person name="Kawkins C."/>
            <person name="Kim C.-K."/>
            <person name="Kim J.S."/>
            <person name="Ahn B.O."/>
            <person name="Rhee S.Y."/>
            <person name="Sohng J.K."/>
        </authorList>
    </citation>
    <scope>NUCLEOTIDE SEQUENCE</scope>
    <source>
        <tissue evidence="1">Leaf</tissue>
    </source>
</reference>
<sequence length="311" mass="35553">MYASSMLISFYIEEIIQFRYALGPEELTSLVNPNIYNSYVTSSPLEITLNGWLLSRSHDLNFVAYGEVLRIIAYAIKVNYEKGWFYDSYKKCAKMLEPDEKFFTTANATIWFKIELSVLDDSRTVNITLICERSTSRFVHLLRYSLFHLCGCAIEHANKNGEAAILISPKNVVDLIVHDDSLDTSVQLREPSHIEIDGSRLSFTDFDASPSSITSSTRKRFLADANSNCSGFDEEIEHVGTHLKKIKLNHLVDDERTIETFSRIPSLLSHNVVTFVSSDEVVLRFKNFVDTNHDCFYMRNPVIDQAVDDFK</sequence>
<comment type="caution">
    <text evidence="1">The sequence shown here is derived from an EMBL/GenBank/DDBJ whole genome shotgun (WGS) entry which is preliminary data.</text>
</comment>